<evidence type="ECO:0000313" key="4">
    <source>
        <dbReference type="EMBL" id="RKT59273.1"/>
    </source>
</evidence>
<proteinExistence type="predicted"/>
<dbReference type="OrthoDB" id="1100567at2"/>
<dbReference type="InterPro" id="IPR032623">
    <property type="entry name" value="FecR_N"/>
</dbReference>
<keyword evidence="1" id="KW-1133">Transmembrane helix</keyword>
<evidence type="ECO:0000256" key="1">
    <source>
        <dbReference type="SAM" id="Phobius"/>
    </source>
</evidence>
<dbReference type="Pfam" id="PF16220">
    <property type="entry name" value="DUF4880"/>
    <property type="match status" value="1"/>
</dbReference>
<keyword evidence="1" id="KW-0812">Transmembrane</keyword>
<dbReference type="Proteomes" id="UP000270626">
    <property type="component" value="Unassembled WGS sequence"/>
</dbReference>
<keyword evidence="1" id="KW-0472">Membrane</keyword>
<feature type="domain" description="FecR N-terminal" evidence="3">
    <location>
        <begin position="14"/>
        <end position="58"/>
    </location>
</feature>
<feature type="domain" description="FecR protein" evidence="2">
    <location>
        <begin position="119"/>
        <end position="211"/>
    </location>
</feature>
<comment type="caution">
    <text evidence="4">The sequence shown here is derived from an EMBL/GenBank/DDBJ whole genome shotgun (WGS) entry which is preliminary data.</text>
</comment>
<gene>
    <name evidence="4" type="ORF">DFR40_1157</name>
</gene>
<reference evidence="4 5" key="1">
    <citation type="submission" date="2018-10" db="EMBL/GenBank/DDBJ databases">
        <title>Genomic Encyclopedia of Type Strains, Phase IV (KMG-IV): sequencing the most valuable type-strain genomes for metagenomic binning, comparative biology and taxonomic classification.</title>
        <authorList>
            <person name="Goeker M."/>
        </authorList>
    </citation>
    <scope>NUCLEOTIDE SEQUENCE [LARGE SCALE GENOMIC DNA]</scope>
    <source>
        <strain evidence="4 5">DSM 23841</strain>
    </source>
</reference>
<dbReference type="PANTHER" id="PTHR30273:SF2">
    <property type="entry name" value="PROTEIN FECR"/>
    <property type="match status" value="1"/>
</dbReference>
<evidence type="ECO:0000259" key="2">
    <source>
        <dbReference type="Pfam" id="PF04773"/>
    </source>
</evidence>
<evidence type="ECO:0000259" key="3">
    <source>
        <dbReference type="Pfam" id="PF16220"/>
    </source>
</evidence>
<protein>
    <submittedName>
        <fullName evidence="4">FecR family protein</fullName>
    </submittedName>
</protein>
<organism evidence="4 5">
    <name type="scientific">Azonexus fungiphilus</name>
    <dbReference type="NCBI Taxonomy" id="146940"/>
    <lineage>
        <taxon>Bacteria</taxon>
        <taxon>Pseudomonadati</taxon>
        <taxon>Pseudomonadota</taxon>
        <taxon>Betaproteobacteria</taxon>
        <taxon>Rhodocyclales</taxon>
        <taxon>Azonexaceae</taxon>
        <taxon>Azonexus</taxon>
    </lineage>
</organism>
<dbReference type="RefSeq" id="WP_121457527.1">
    <property type="nucleotide sequence ID" value="NZ_RBXP01000013.1"/>
</dbReference>
<dbReference type="GO" id="GO:0016989">
    <property type="term" value="F:sigma factor antagonist activity"/>
    <property type="evidence" value="ECO:0007669"/>
    <property type="project" value="TreeGrafter"/>
</dbReference>
<sequence>MNRRLEETPETLAEQAADWIVRLSADEPGERRAAESGFAAWKQADPRHAAAAARLEALLGRLDHIRDNGSQAPARQALRAARLRRTPRRIGAALALGAALLLPAWLALHSTPAPVLLADLRTGSGEWAERTLADGSRLSLNGNSAVDLEFDAKTRTIALLRGEILVDVAPDRDRPFVVSTAHGSIRALGTRFLVSREADATVLSMIESRVEVSIDGQPRPLVVGAGQRLRFTSGDAGELATVDGELLETAWQRHQLVVRNEPLGNVLDQLARHRPGLLRYDAAALAGLHVSAVLPLDDTDRALQLLINNFPGLRIRTLTPYLVVVDHPKTR</sequence>
<dbReference type="InterPro" id="IPR012373">
    <property type="entry name" value="Ferrdict_sens_TM"/>
</dbReference>
<dbReference type="Pfam" id="PF04773">
    <property type="entry name" value="FecR"/>
    <property type="match status" value="1"/>
</dbReference>
<dbReference type="InterPro" id="IPR006860">
    <property type="entry name" value="FecR"/>
</dbReference>
<accession>A0A495WEV6</accession>
<evidence type="ECO:0000313" key="5">
    <source>
        <dbReference type="Proteomes" id="UP000270626"/>
    </source>
</evidence>
<name>A0A495WEV6_9RHOO</name>
<dbReference type="EMBL" id="RBXP01000013">
    <property type="protein sequence ID" value="RKT59273.1"/>
    <property type="molecule type" value="Genomic_DNA"/>
</dbReference>
<dbReference type="Gene3D" id="2.60.120.1440">
    <property type="match status" value="1"/>
</dbReference>
<feature type="transmembrane region" description="Helical" evidence="1">
    <location>
        <begin position="90"/>
        <end position="108"/>
    </location>
</feature>
<dbReference type="AlphaFoldDB" id="A0A495WEV6"/>
<dbReference type="PANTHER" id="PTHR30273">
    <property type="entry name" value="PERIPLASMIC SIGNAL SENSOR AND SIGMA FACTOR ACTIVATOR FECR-RELATED"/>
    <property type="match status" value="1"/>
</dbReference>
<dbReference type="PIRSF" id="PIRSF018266">
    <property type="entry name" value="FecR"/>
    <property type="match status" value="1"/>
</dbReference>
<keyword evidence="5" id="KW-1185">Reference proteome</keyword>